<dbReference type="Proteomes" id="UP000034680">
    <property type="component" value="Unassembled WGS sequence"/>
</dbReference>
<dbReference type="InterPro" id="IPR045518">
    <property type="entry name" value="2EXR"/>
</dbReference>
<evidence type="ECO:0000313" key="3">
    <source>
        <dbReference type="Proteomes" id="UP000034680"/>
    </source>
</evidence>
<keyword evidence="3" id="KW-1185">Reference proteome</keyword>
<sequence length="306" mass="34688">MNIYDFFDEDDVTTLTTSAAPLPGTLWINNESRYETLRHYEIAFACPRNGSSQVYFNFELDELEIRRHGELKSAISREELARVKALVVPMGHKESRSANNTLDNFRDTEPIDDLDEKLLQLHNMGLSTGLEPYDPDSPSKDTGLRQLAERLQQDIANRLRLPAELLSACPSLERVLIRPTATCGHWPTDMASLDDEDAWFLRGSSECFTCTLHWTARHLGFLVIDDPEEQAWSVGDACRPELGKLRETRMGQVTAAWYARVGSGAWEWEPEDERATRRTVADWALAATAIANKLVEPRDAEPFHVI</sequence>
<accession>A0A0G2HM99</accession>
<name>A0A0G2HM99_9PEZI</name>
<dbReference type="AlphaFoldDB" id="A0A0G2HM99"/>
<evidence type="ECO:0000313" key="2">
    <source>
        <dbReference type="EMBL" id="KKY29385.1"/>
    </source>
</evidence>
<organism evidence="2 3">
    <name type="scientific">Diaporthe ampelina</name>
    <dbReference type="NCBI Taxonomy" id="1214573"/>
    <lineage>
        <taxon>Eukaryota</taxon>
        <taxon>Fungi</taxon>
        <taxon>Dikarya</taxon>
        <taxon>Ascomycota</taxon>
        <taxon>Pezizomycotina</taxon>
        <taxon>Sordariomycetes</taxon>
        <taxon>Sordariomycetidae</taxon>
        <taxon>Diaporthales</taxon>
        <taxon>Diaporthaceae</taxon>
        <taxon>Diaporthe</taxon>
    </lineage>
</organism>
<dbReference type="Pfam" id="PF20150">
    <property type="entry name" value="2EXR"/>
    <property type="match status" value="1"/>
</dbReference>
<reference evidence="2 3" key="2">
    <citation type="submission" date="2015-05" db="EMBL/GenBank/DDBJ databases">
        <authorList>
            <person name="Morales-Cruz A."/>
            <person name="Amrine K.C."/>
            <person name="Cantu D."/>
        </authorList>
    </citation>
    <scope>NUCLEOTIDE SEQUENCE [LARGE SCALE GENOMIC DNA]</scope>
    <source>
        <strain evidence="2">DA912</strain>
    </source>
</reference>
<reference evidence="2 3" key="1">
    <citation type="submission" date="2015-05" db="EMBL/GenBank/DDBJ databases">
        <title>Distinctive expansion of gene families associated with plant cell wall degradation and secondary metabolism in the genomes of grapevine trunk pathogens.</title>
        <authorList>
            <person name="Lawrence D.P."/>
            <person name="Travadon R."/>
            <person name="Rolshausen P.E."/>
            <person name="Baumgartner K."/>
        </authorList>
    </citation>
    <scope>NUCLEOTIDE SEQUENCE [LARGE SCALE GENOMIC DNA]</scope>
    <source>
        <strain evidence="2">DA912</strain>
    </source>
</reference>
<proteinExistence type="predicted"/>
<comment type="caution">
    <text evidence="2">The sequence shown here is derived from an EMBL/GenBank/DDBJ whole genome shotgun (WGS) entry which is preliminary data.</text>
</comment>
<evidence type="ECO:0000259" key="1">
    <source>
        <dbReference type="Pfam" id="PF20150"/>
    </source>
</evidence>
<dbReference type="EMBL" id="LCUC01000820">
    <property type="protein sequence ID" value="KKY29385.1"/>
    <property type="molecule type" value="Genomic_DNA"/>
</dbReference>
<dbReference type="OrthoDB" id="3473305at2759"/>
<feature type="domain" description="2EXR" evidence="1">
    <location>
        <begin position="16"/>
        <end position="62"/>
    </location>
</feature>
<gene>
    <name evidence="2" type="ORF">UCDDA912_g10680</name>
</gene>
<protein>
    <submittedName>
        <fullName evidence="2">Putative quinate permease</fullName>
    </submittedName>
</protein>